<keyword evidence="3" id="KW-1005">Bacterial flagellum biogenesis</keyword>
<reference evidence="5" key="1">
    <citation type="submission" date="2020-11" db="EMBL/GenBank/DDBJ databases">
        <title>Complete genome sequence of a novel pathogenic Methylobacterium strain isolated from rice in Vietnam.</title>
        <authorList>
            <person name="Lai K."/>
            <person name="Okazaki S."/>
            <person name="Higashi K."/>
            <person name="Mori H."/>
            <person name="Toyoda A."/>
            <person name="Kurokawa K."/>
        </authorList>
    </citation>
    <scope>NUCLEOTIDE SEQUENCE</scope>
    <source>
        <strain evidence="5">VL1</strain>
    </source>
</reference>
<proteinExistence type="inferred from homology"/>
<accession>A0A8H8WY85</accession>
<dbReference type="AlphaFoldDB" id="A0A8H8WY85"/>
<organism evidence="5 6">
    <name type="scientific">Methylobacterium indicum</name>
    <dbReference type="NCBI Taxonomy" id="1775910"/>
    <lineage>
        <taxon>Bacteria</taxon>
        <taxon>Pseudomonadati</taxon>
        <taxon>Pseudomonadota</taxon>
        <taxon>Alphaproteobacteria</taxon>
        <taxon>Hyphomicrobiales</taxon>
        <taxon>Methylobacteriaceae</taxon>
        <taxon>Methylobacterium</taxon>
    </lineage>
</organism>
<keyword evidence="5" id="KW-0966">Cell projection</keyword>
<comment type="function">
    <text evidence="4">Required for flagellar hook formation. May act as a scaffolding protein.</text>
</comment>
<gene>
    <name evidence="5" type="primary">flgD_2</name>
    <name evidence="5" type="ORF">mvi_48100</name>
</gene>
<evidence type="ECO:0000313" key="6">
    <source>
        <dbReference type="Proteomes" id="UP000663508"/>
    </source>
</evidence>
<name>A0A8H8WY85_9HYPH</name>
<evidence type="ECO:0000256" key="2">
    <source>
        <dbReference type="ARBA" id="ARBA00016013"/>
    </source>
</evidence>
<dbReference type="InterPro" id="IPR005648">
    <property type="entry name" value="FlgD"/>
</dbReference>
<dbReference type="EMBL" id="AP024145">
    <property type="protein sequence ID" value="BCM86349.1"/>
    <property type="molecule type" value="Genomic_DNA"/>
</dbReference>
<dbReference type="GO" id="GO:0044781">
    <property type="term" value="P:bacterial-type flagellum organization"/>
    <property type="evidence" value="ECO:0007669"/>
    <property type="project" value="UniProtKB-KW"/>
</dbReference>
<dbReference type="Pfam" id="PF03963">
    <property type="entry name" value="FlgD"/>
    <property type="match status" value="1"/>
</dbReference>
<keyword evidence="5" id="KW-0969">Cilium</keyword>
<sequence>MTVASTTSATSGVTATGATTTAAAAAKATSSVAASMNSDTFLTLLVAQLKNQDPTKPMDSTQYVGELATFSQVEQATKTNQKLDSLLASSFLDQADSVIGRTLTSADGTVTGTVQSVKVTADGVQARLTSGADVLLTSGITIQ</sequence>
<protein>
    <recommendedName>
        <fullName evidence="2">Basal-body rod modification protein FlgD</fullName>
    </recommendedName>
</protein>
<comment type="similarity">
    <text evidence="1">Belongs to the FlgD family.</text>
</comment>
<evidence type="ECO:0000256" key="4">
    <source>
        <dbReference type="ARBA" id="ARBA00024746"/>
    </source>
</evidence>
<evidence type="ECO:0000313" key="5">
    <source>
        <dbReference type="EMBL" id="BCM86349.1"/>
    </source>
</evidence>
<keyword evidence="5" id="KW-0282">Flagellum</keyword>
<dbReference type="RefSeq" id="WP_207179353.1">
    <property type="nucleotide sequence ID" value="NZ_AP024145.1"/>
</dbReference>
<dbReference type="NCBIfam" id="NF004670">
    <property type="entry name" value="PRK06009.1"/>
    <property type="match status" value="1"/>
</dbReference>
<evidence type="ECO:0000256" key="1">
    <source>
        <dbReference type="ARBA" id="ARBA00010577"/>
    </source>
</evidence>
<dbReference type="KEGG" id="mind:mvi_48100"/>
<dbReference type="Proteomes" id="UP000663508">
    <property type="component" value="Chromosome"/>
</dbReference>
<evidence type="ECO:0000256" key="3">
    <source>
        <dbReference type="ARBA" id="ARBA00022795"/>
    </source>
</evidence>